<dbReference type="PROSITE" id="PS51186">
    <property type="entry name" value="GNAT"/>
    <property type="match status" value="1"/>
</dbReference>
<dbReference type="GO" id="GO:0016747">
    <property type="term" value="F:acyltransferase activity, transferring groups other than amino-acyl groups"/>
    <property type="evidence" value="ECO:0007669"/>
    <property type="project" value="InterPro"/>
</dbReference>
<reference evidence="4 5" key="1">
    <citation type="submission" date="2017-10" db="EMBL/GenBank/DDBJ databases">
        <title>Draft genome of Lysinibacillus fusiformis strain Juneja, a laboratory-derived pathogen of Drosophila melanogaster.</title>
        <authorList>
            <person name="Smith B.R."/>
            <person name="Unckless R.L."/>
        </authorList>
    </citation>
    <scope>NUCLEOTIDE SEQUENCE [LARGE SCALE GENOMIC DNA]</scope>
    <source>
        <strain evidence="4 5">Juneja</strain>
    </source>
</reference>
<organism evidence="4 5">
    <name type="scientific">Lysinibacillus fusiformis</name>
    <dbReference type="NCBI Taxonomy" id="28031"/>
    <lineage>
        <taxon>Bacteria</taxon>
        <taxon>Bacillati</taxon>
        <taxon>Bacillota</taxon>
        <taxon>Bacilli</taxon>
        <taxon>Bacillales</taxon>
        <taxon>Bacillaceae</taxon>
        <taxon>Lysinibacillus</taxon>
    </lineage>
</organism>
<name>A0A2I0V3E7_9BACI</name>
<protein>
    <submittedName>
        <fullName evidence="4">N-acetyltransferase</fullName>
    </submittedName>
</protein>
<dbReference type="InterPro" id="IPR050680">
    <property type="entry name" value="YpeA/RimI_acetyltransf"/>
</dbReference>
<dbReference type="Pfam" id="PF00583">
    <property type="entry name" value="Acetyltransf_1"/>
    <property type="match status" value="1"/>
</dbReference>
<feature type="domain" description="N-acetyltransferase" evidence="3">
    <location>
        <begin position="25"/>
        <end position="173"/>
    </location>
</feature>
<dbReference type="InterPro" id="IPR000182">
    <property type="entry name" value="GNAT_dom"/>
</dbReference>
<evidence type="ECO:0000256" key="1">
    <source>
        <dbReference type="ARBA" id="ARBA00022679"/>
    </source>
</evidence>
<dbReference type="PRINTS" id="PR01754">
    <property type="entry name" value="SACTRNSFRASE"/>
</dbReference>
<dbReference type="Proteomes" id="UP000234956">
    <property type="component" value="Unassembled WGS sequence"/>
</dbReference>
<keyword evidence="1 4" id="KW-0808">Transferase</keyword>
<dbReference type="SUPFAM" id="SSF55729">
    <property type="entry name" value="Acyl-CoA N-acyltransferases (Nat)"/>
    <property type="match status" value="1"/>
</dbReference>
<dbReference type="InterPro" id="IPR008125">
    <property type="entry name" value="Streptothricin_AcTrfase"/>
</dbReference>
<dbReference type="InterPro" id="IPR016181">
    <property type="entry name" value="Acyl_CoA_acyltransferase"/>
</dbReference>
<evidence type="ECO:0000313" key="4">
    <source>
        <dbReference type="EMBL" id="PKU52742.1"/>
    </source>
</evidence>
<evidence type="ECO:0000259" key="3">
    <source>
        <dbReference type="PROSITE" id="PS51186"/>
    </source>
</evidence>
<dbReference type="PANTHER" id="PTHR43420:SF44">
    <property type="entry name" value="ACETYLTRANSFERASE YPEA"/>
    <property type="match status" value="1"/>
</dbReference>
<accession>A0A2I0V3E7</accession>
<keyword evidence="2" id="KW-0012">Acyltransferase</keyword>
<proteinExistence type="predicted"/>
<gene>
    <name evidence="4" type="ORF">CRI88_09280</name>
</gene>
<dbReference type="CDD" id="cd04301">
    <property type="entry name" value="NAT_SF"/>
    <property type="match status" value="1"/>
</dbReference>
<evidence type="ECO:0000313" key="5">
    <source>
        <dbReference type="Proteomes" id="UP000234956"/>
    </source>
</evidence>
<dbReference type="Gene3D" id="3.40.630.30">
    <property type="match status" value="1"/>
</dbReference>
<evidence type="ECO:0000256" key="2">
    <source>
        <dbReference type="ARBA" id="ARBA00023315"/>
    </source>
</evidence>
<dbReference type="EMBL" id="PDFK01000002">
    <property type="protein sequence ID" value="PKU52742.1"/>
    <property type="molecule type" value="Genomic_DNA"/>
</dbReference>
<dbReference type="PANTHER" id="PTHR43420">
    <property type="entry name" value="ACETYLTRANSFERASE"/>
    <property type="match status" value="1"/>
</dbReference>
<sequence length="173" mass="20248">MIIKMNQDNIKDFNKTNDGFMVSGRIVPTYANNIWTFTEEIFAEPYFKKYDDDEMDLRYIEEVEKAVFFYYIENNCVGQIKMCSNWNGYALIEDIAVAKDYRKKGVGTALLNKAIEWAKERSFCGLTLETQDINVSACHFYAKNHFIIGAVDTMLYANFPTANEIAIFWYYKF</sequence>
<dbReference type="RefSeq" id="WP_058844861.1">
    <property type="nucleotide sequence ID" value="NZ_PDFK01000002.1"/>
</dbReference>
<comment type="caution">
    <text evidence="4">The sequence shown here is derived from an EMBL/GenBank/DDBJ whole genome shotgun (WGS) entry which is preliminary data.</text>
</comment>
<dbReference type="AlphaFoldDB" id="A0A2I0V3E7"/>